<dbReference type="GeneID" id="97487871"/>
<dbReference type="KEGG" id="kau:B6264_21555"/>
<name>A0A1E7NDH4_KITAU</name>
<sequence length="285" mass="30809">MTTTLRPEGPETPTTAGGRTRRWRILSNGHQVGALRTTSARHGTQLWGEISELEITEARGRGRGTFGALAAEEVLRNWGCARVDVVVPESAQAARGLAATLGYAERMRNLGKSLTAAPPLPGGVTARPIGAAEFPAWLDRAARAYVRSLMDSGLTEEQARAKSRLDHHNVLQQGADTPGVVLRRLYRAGGDDRAAAEPLGSLWVDLHLRDLPDGTPLAWVMVVEVSPAHRGRGHGRTLMLLAERECLAAGVRELGLNVFSGNEVALRLYASLGYRVVNRCYGKQL</sequence>
<dbReference type="AlphaFoldDB" id="A0A1E7NDH4"/>
<dbReference type="InterPro" id="IPR016181">
    <property type="entry name" value="Acyl_CoA_acyltransferase"/>
</dbReference>
<dbReference type="GO" id="GO:0016747">
    <property type="term" value="F:acyltransferase activity, transferring groups other than amino-acyl groups"/>
    <property type="evidence" value="ECO:0007669"/>
    <property type="project" value="InterPro"/>
</dbReference>
<reference evidence="4" key="3">
    <citation type="submission" date="2016-08" db="EMBL/GenBank/DDBJ databases">
        <title>Sequencing, assembly and comparative genomics of S. aureofaciens ATCC 10762.</title>
        <authorList>
            <person name="Gradnigo J.S."/>
            <person name="Johnson N."/>
            <person name="Somerville G.A."/>
        </authorList>
    </citation>
    <scope>NUCLEOTIDE SEQUENCE [LARGE SCALE GENOMIC DNA]</scope>
    <source>
        <strain evidence="4">ATCC 10762 / DSM 40127 / CCM 3239 / JCM 4008 / LMG 5968 / NBRC 12843 / NCIMB 8234 / A-377</strain>
    </source>
</reference>
<dbReference type="CDD" id="cd04301">
    <property type="entry name" value="NAT_SF"/>
    <property type="match status" value="1"/>
</dbReference>
<evidence type="ECO:0000313" key="4">
    <source>
        <dbReference type="Proteomes" id="UP000037395"/>
    </source>
</evidence>
<reference evidence="3" key="4">
    <citation type="submission" date="2016-08" db="EMBL/GenBank/DDBJ databases">
        <title>Sequencing, Assembly and Comparative Genomics of S. aureofaciens ATCC 10762.</title>
        <authorList>
            <person name="Gradnigo J.S."/>
            <person name="Johnson N."/>
            <person name="Somerville G.A."/>
        </authorList>
    </citation>
    <scope>NUCLEOTIDE SEQUENCE [LARGE SCALE GENOMIC DNA]</scope>
    <source>
        <strain evidence="3">ATCC 10762</strain>
    </source>
</reference>
<feature type="domain" description="N-acetyltransferase" evidence="1">
    <location>
        <begin position="124"/>
        <end position="285"/>
    </location>
</feature>
<reference evidence="3 4" key="2">
    <citation type="submission" date="2014-07" db="EMBL/GenBank/DDBJ databases">
        <authorList>
            <person name="Zhang J.E."/>
            <person name="Yang H."/>
            <person name="Guo J."/>
            <person name="Deng Z."/>
            <person name="Luo H."/>
            <person name="Luo M."/>
            <person name="Zhao B."/>
        </authorList>
    </citation>
    <scope>NUCLEOTIDE SEQUENCE [LARGE SCALE GENOMIC DNA]</scope>
    <source>
        <strain evidence="3">ATCC 10762</strain>
        <strain evidence="4">ATCC 10762 / DSM 40127 / CCM 3239 / JCM 4008 / LMG 5968 / NBRC 12843 / NCIMB 8234 / A-377</strain>
    </source>
</reference>
<gene>
    <name evidence="2" type="ORF">GCM10010502_48610</name>
    <name evidence="3" type="ORF">HS99_0018825</name>
</gene>
<proteinExistence type="predicted"/>
<reference evidence="2" key="1">
    <citation type="journal article" date="2014" name="Int. J. Syst. Evol. Microbiol.">
        <title>Complete genome sequence of Corynebacterium casei LMG S-19264T (=DSM 44701T), isolated from a smear-ripened cheese.</title>
        <authorList>
            <consortium name="US DOE Joint Genome Institute (JGI-PGF)"/>
            <person name="Walter F."/>
            <person name="Albersmeier A."/>
            <person name="Kalinowski J."/>
            <person name="Ruckert C."/>
        </authorList>
    </citation>
    <scope>NUCLEOTIDE SEQUENCE</scope>
    <source>
        <strain evidence="2">JCM 4434</strain>
    </source>
</reference>
<keyword evidence="4" id="KW-1185">Reference proteome</keyword>
<reference evidence="2" key="5">
    <citation type="submission" date="2020-09" db="EMBL/GenBank/DDBJ databases">
        <authorList>
            <person name="Sun Q."/>
            <person name="Ohkuma M."/>
        </authorList>
    </citation>
    <scope>NUCLEOTIDE SEQUENCE</scope>
    <source>
        <strain evidence="2">JCM 4434</strain>
    </source>
</reference>
<evidence type="ECO:0000259" key="1">
    <source>
        <dbReference type="PROSITE" id="PS51186"/>
    </source>
</evidence>
<dbReference type="Pfam" id="PF00583">
    <property type="entry name" value="Acetyltransf_1"/>
    <property type="match status" value="1"/>
</dbReference>
<dbReference type="InterPro" id="IPR000182">
    <property type="entry name" value="GNAT_dom"/>
</dbReference>
<dbReference type="EMBL" id="JPRF03000012">
    <property type="protein sequence ID" value="OEV38737.1"/>
    <property type="molecule type" value="Genomic_DNA"/>
</dbReference>
<dbReference type="RefSeq" id="WP_030286313.1">
    <property type="nucleotide sequence ID" value="NZ_BMUB01000012.1"/>
</dbReference>
<dbReference type="Gene3D" id="3.40.630.30">
    <property type="match status" value="2"/>
</dbReference>
<dbReference type="PANTHER" id="PTHR43072">
    <property type="entry name" value="N-ACETYLTRANSFERASE"/>
    <property type="match status" value="1"/>
</dbReference>
<dbReference type="OrthoDB" id="3381976at2"/>
<keyword evidence="2" id="KW-0808">Transferase</keyword>
<dbReference type="PROSITE" id="PS51186">
    <property type="entry name" value="GNAT"/>
    <property type="match status" value="1"/>
</dbReference>
<evidence type="ECO:0000313" key="3">
    <source>
        <dbReference type="EMBL" id="OEV38737.1"/>
    </source>
</evidence>
<accession>A0A8H9HUH6</accession>
<comment type="caution">
    <text evidence="3">The sequence shown here is derived from an EMBL/GenBank/DDBJ whole genome shotgun (WGS) entry which is preliminary data.</text>
</comment>
<accession>A0A1E7NDH4</accession>
<dbReference type="EMBL" id="BMUB01000012">
    <property type="protein sequence ID" value="GGU89746.1"/>
    <property type="molecule type" value="Genomic_DNA"/>
</dbReference>
<dbReference type="Proteomes" id="UP000037395">
    <property type="component" value="Unassembled WGS sequence"/>
</dbReference>
<protein>
    <submittedName>
        <fullName evidence="2">N-acetyltransferase</fullName>
    </submittedName>
</protein>
<evidence type="ECO:0000313" key="2">
    <source>
        <dbReference type="EMBL" id="GGU89746.1"/>
    </source>
</evidence>
<organism evidence="3 4">
    <name type="scientific">Kitasatospora aureofaciens</name>
    <name type="common">Streptomyces aureofaciens</name>
    <dbReference type="NCBI Taxonomy" id="1894"/>
    <lineage>
        <taxon>Bacteria</taxon>
        <taxon>Bacillati</taxon>
        <taxon>Actinomycetota</taxon>
        <taxon>Actinomycetes</taxon>
        <taxon>Kitasatosporales</taxon>
        <taxon>Streptomycetaceae</taxon>
        <taxon>Kitasatospora</taxon>
    </lineage>
</organism>
<dbReference type="SUPFAM" id="SSF55729">
    <property type="entry name" value="Acyl-CoA N-acyltransferases (Nat)"/>
    <property type="match status" value="2"/>
</dbReference>
<dbReference type="Proteomes" id="UP000610124">
    <property type="component" value="Unassembled WGS sequence"/>
</dbReference>